<sequence length="246" mass="25522">MRHLCDTTSVQGVDDAADKRVHEPPLCIKVPKRHLHPHPLRLPGGLHPPLLRSQETLSDGPQSPHHIAHTVLVPGIVPPPLSGRGCGRGRGRRRRDRRRRRRRRRGPGRGSGLGLGEEGRGRDVEEVDGVEERARAAAVGPEASAELLDLVAALPGRLGRSGRGDGGPVSGGQVLTADGEAARGVGPREREGLVGRPARGRHAPAGGAGGGRRGHGGGGPGGDGEAVVEDGMDGAVGYNGGVPLRR</sequence>
<feature type="compositionally biased region" description="Basic and acidic residues" evidence="1">
    <location>
        <begin position="117"/>
        <end position="126"/>
    </location>
</feature>
<reference evidence="2" key="2">
    <citation type="submission" date="2012-06" db="EMBL/GenBank/DDBJ databases">
        <authorList>
            <person name="Yu Y."/>
            <person name="Currie J."/>
            <person name="Lomeli R."/>
            <person name="Angelova A."/>
            <person name="Collura K."/>
            <person name="Wissotski M."/>
            <person name="Campos D."/>
            <person name="Kudrna D."/>
            <person name="Golser W."/>
            <person name="Ashely E."/>
            <person name="Descour A."/>
            <person name="Fernandes J."/>
            <person name="Soderlund C."/>
            <person name="Walbot V."/>
        </authorList>
    </citation>
    <scope>NUCLEOTIDE SEQUENCE</scope>
    <source>
        <strain evidence="2">B73</strain>
    </source>
</reference>
<feature type="region of interest" description="Disordered" evidence="1">
    <location>
        <begin position="35"/>
        <end position="126"/>
    </location>
</feature>
<evidence type="ECO:0000313" key="2">
    <source>
        <dbReference type="EMBL" id="ACN31922.1"/>
    </source>
</evidence>
<reference evidence="2" key="1">
    <citation type="journal article" date="2009" name="PLoS Genet.">
        <title>Sequencing, mapping, and analysis of 27,455 maize full-length cDNAs.</title>
        <authorList>
            <person name="Soderlund C."/>
            <person name="Descour A."/>
            <person name="Kudrna D."/>
            <person name="Bomhoff M."/>
            <person name="Boyd L."/>
            <person name="Currie J."/>
            <person name="Angelova A."/>
            <person name="Collura K."/>
            <person name="Wissotski M."/>
            <person name="Ashley E."/>
            <person name="Morrow D."/>
            <person name="Fernandes J."/>
            <person name="Walbot V."/>
            <person name="Yu Y."/>
        </authorList>
    </citation>
    <scope>NUCLEOTIDE SEQUENCE</scope>
    <source>
        <strain evidence="2">B73</strain>
    </source>
</reference>
<name>C0PCM7_MAIZE</name>
<dbReference type="EMBL" id="BT066046">
    <property type="protein sequence ID" value="ACN31922.1"/>
    <property type="molecule type" value="mRNA"/>
</dbReference>
<dbReference type="AlphaFoldDB" id="C0PCM7"/>
<feature type="compositionally biased region" description="Gly residues" evidence="1">
    <location>
        <begin position="206"/>
        <end position="224"/>
    </location>
</feature>
<proteinExistence type="evidence at transcript level"/>
<evidence type="ECO:0000256" key="1">
    <source>
        <dbReference type="SAM" id="MobiDB-lite"/>
    </source>
</evidence>
<feature type="compositionally biased region" description="Basic residues" evidence="1">
    <location>
        <begin position="87"/>
        <end position="107"/>
    </location>
</feature>
<protein>
    <submittedName>
        <fullName evidence="2">Uncharacterized protein</fullName>
    </submittedName>
</protein>
<accession>C0PCM7</accession>
<feature type="region of interest" description="Disordered" evidence="1">
    <location>
        <begin position="159"/>
        <end position="246"/>
    </location>
</feature>
<feature type="compositionally biased region" description="Gly residues" evidence="1">
    <location>
        <begin position="159"/>
        <end position="170"/>
    </location>
</feature>
<feature type="compositionally biased region" description="Low complexity" evidence="1">
    <location>
        <begin position="41"/>
        <end position="52"/>
    </location>
</feature>
<organism evidence="2">
    <name type="scientific">Zea mays</name>
    <name type="common">Maize</name>
    <dbReference type="NCBI Taxonomy" id="4577"/>
    <lineage>
        <taxon>Eukaryota</taxon>
        <taxon>Viridiplantae</taxon>
        <taxon>Streptophyta</taxon>
        <taxon>Embryophyta</taxon>
        <taxon>Tracheophyta</taxon>
        <taxon>Spermatophyta</taxon>
        <taxon>Magnoliopsida</taxon>
        <taxon>Liliopsida</taxon>
        <taxon>Poales</taxon>
        <taxon>Poaceae</taxon>
        <taxon>PACMAD clade</taxon>
        <taxon>Panicoideae</taxon>
        <taxon>Andropogonodae</taxon>
        <taxon>Andropogoneae</taxon>
        <taxon>Tripsacinae</taxon>
        <taxon>Zea</taxon>
    </lineage>
</organism>